<gene>
    <name evidence="2" type="ORF">BHF71_09670</name>
</gene>
<evidence type="ECO:0000256" key="1">
    <source>
        <dbReference type="SAM" id="Phobius"/>
    </source>
</evidence>
<comment type="caution">
    <text evidence="2">The sequence shown here is derived from an EMBL/GenBank/DDBJ whole genome shotgun (WGS) entry which is preliminary data.</text>
</comment>
<feature type="transmembrane region" description="Helical" evidence="1">
    <location>
        <begin position="9"/>
        <end position="26"/>
    </location>
</feature>
<accession>A0A1D2YU40</accession>
<keyword evidence="1" id="KW-0472">Membrane</keyword>
<keyword evidence="1" id="KW-0812">Transmembrane</keyword>
<dbReference type="EMBL" id="MIJF01000029">
    <property type="protein sequence ID" value="OEF99207.1"/>
    <property type="molecule type" value="Genomic_DNA"/>
</dbReference>
<keyword evidence="3" id="KW-1185">Reference proteome</keyword>
<dbReference type="Proteomes" id="UP000243739">
    <property type="component" value="Unassembled WGS sequence"/>
</dbReference>
<dbReference type="AlphaFoldDB" id="A0A1D2YU40"/>
<name>A0A1D2YU40_9BACI</name>
<reference evidence="2 3" key="1">
    <citation type="submission" date="2016-09" db="EMBL/GenBank/DDBJ databases">
        <title>Draft genome sequence for the type strain of Vulcanibacillus modesticaldus BR, a strictly anaerobic, moderately thermophilic, and nitrate-reducing bacterium from deep sea-hydrothermal vents of the Mid-Atlantic Ridge.</title>
        <authorList>
            <person name="Abin C.A."/>
            <person name="Hollibaugh J.T."/>
        </authorList>
    </citation>
    <scope>NUCLEOTIDE SEQUENCE [LARGE SCALE GENOMIC DNA]</scope>
    <source>
        <strain evidence="2 3">BR</strain>
    </source>
</reference>
<proteinExistence type="predicted"/>
<evidence type="ECO:0000313" key="3">
    <source>
        <dbReference type="Proteomes" id="UP000243739"/>
    </source>
</evidence>
<dbReference type="OrthoDB" id="2959394at2"/>
<dbReference type="RefSeq" id="WP_069656931.1">
    <property type="nucleotide sequence ID" value="NZ_MIJF01000029.1"/>
</dbReference>
<evidence type="ECO:0000313" key="2">
    <source>
        <dbReference type="EMBL" id="OEF99207.1"/>
    </source>
</evidence>
<sequence length="283" mass="33434">MMIRVIGKFFLGMVILLIGLFIWNLLQDSSDEYVIKYFPINNKIIFTDVGSSLEIFKQDKKYMVVGESWSKTNKKVYLRQDVNLLFRNGFLKQLDYPWKEQTDWIVNKLQVPLEKDSIYTLLSYHHAEIHEDSKITSSQAVTADKLYVVSFKDYWEAFKEPKNTRQKKEKEKMDRIYSNQREKLIAKAIKELNINQSNYDIYDLDAFSLKKVNSKVIKANQWDKVLGGLWEGLYHSYVLGFTEDELKFFSPPMPWVLVDINGTHLLVIFQHSDGRFEKLIMEI</sequence>
<protein>
    <submittedName>
        <fullName evidence="2">Uncharacterized protein</fullName>
    </submittedName>
</protein>
<organism evidence="2 3">
    <name type="scientific">Vulcanibacillus modesticaldus</name>
    <dbReference type="NCBI Taxonomy" id="337097"/>
    <lineage>
        <taxon>Bacteria</taxon>
        <taxon>Bacillati</taxon>
        <taxon>Bacillota</taxon>
        <taxon>Bacilli</taxon>
        <taxon>Bacillales</taxon>
        <taxon>Bacillaceae</taxon>
        <taxon>Vulcanibacillus</taxon>
    </lineage>
</organism>
<keyword evidence="1" id="KW-1133">Transmembrane helix</keyword>